<organism evidence="1 2">
    <name type="scientific">Scyliorhinus torazame</name>
    <name type="common">Cloudy catshark</name>
    <name type="synonym">Catulus torazame</name>
    <dbReference type="NCBI Taxonomy" id="75743"/>
    <lineage>
        <taxon>Eukaryota</taxon>
        <taxon>Metazoa</taxon>
        <taxon>Chordata</taxon>
        <taxon>Craniata</taxon>
        <taxon>Vertebrata</taxon>
        <taxon>Chondrichthyes</taxon>
        <taxon>Elasmobranchii</taxon>
        <taxon>Galeomorphii</taxon>
        <taxon>Galeoidea</taxon>
        <taxon>Carcharhiniformes</taxon>
        <taxon>Scyliorhinidae</taxon>
        <taxon>Scyliorhinus</taxon>
    </lineage>
</organism>
<keyword evidence="2" id="KW-1185">Reference proteome</keyword>
<name>A0A401PAX7_SCYTO</name>
<sequence>MFTINRITISTVGKIGKLIYQHVELCHEHAFCINDATQNPNRLLMSAHRRSIHDVEMPALGMDEHSKKSYITRLKSNSEHQLLWAKNGGDFRSTEVLKDGDTLQDKSELDL</sequence>
<dbReference type="AlphaFoldDB" id="A0A401PAX7"/>
<evidence type="ECO:0000313" key="2">
    <source>
        <dbReference type="Proteomes" id="UP000288216"/>
    </source>
</evidence>
<dbReference type="Proteomes" id="UP000288216">
    <property type="component" value="Unassembled WGS sequence"/>
</dbReference>
<comment type="caution">
    <text evidence="1">The sequence shown here is derived from an EMBL/GenBank/DDBJ whole genome shotgun (WGS) entry which is preliminary data.</text>
</comment>
<reference evidence="1 2" key="1">
    <citation type="journal article" date="2018" name="Nat. Ecol. Evol.">
        <title>Shark genomes provide insights into elasmobranch evolution and the origin of vertebrates.</title>
        <authorList>
            <person name="Hara Y"/>
            <person name="Yamaguchi K"/>
            <person name="Onimaru K"/>
            <person name="Kadota M"/>
            <person name="Koyanagi M"/>
            <person name="Keeley SD"/>
            <person name="Tatsumi K"/>
            <person name="Tanaka K"/>
            <person name="Motone F"/>
            <person name="Kageyama Y"/>
            <person name="Nozu R"/>
            <person name="Adachi N"/>
            <person name="Nishimura O"/>
            <person name="Nakagawa R"/>
            <person name="Tanegashima C"/>
            <person name="Kiyatake I"/>
            <person name="Matsumoto R"/>
            <person name="Murakumo K"/>
            <person name="Nishida K"/>
            <person name="Terakita A"/>
            <person name="Kuratani S"/>
            <person name="Sato K"/>
            <person name="Hyodo S Kuraku.S."/>
        </authorList>
    </citation>
    <scope>NUCLEOTIDE SEQUENCE [LARGE SCALE GENOMIC DNA]</scope>
</reference>
<protein>
    <submittedName>
        <fullName evidence="1">Uncharacterized protein</fullName>
    </submittedName>
</protein>
<dbReference type="EMBL" id="BFAA01004688">
    <property type="protein sequence ID" value="GCB70275.1"/>
    <property type="molecule type" value="Genomic_DNA"/>
</dbReference>
<accession>A0A401PAX7</accession>
<evidence type="ECO:0000313" key="1">
    <source>
        <dbReference type="EMBL" id="GCB70275.1"/>
    </source>
</evidence>
<gene>
    <name evidence="1" type="ORF">scyTo_0010737</name>
</gene>
<proteinExistence type="predicted"/>